<keyword evidence="3 5" id="KW-1133">Transmembrane helix</keyword>
<organism evidence="7 8">
    <name type="scientific">Caulochytrium protostelioides</name>
    <dbReference type="NCBI Taxonomy" id="1555241"/>
    <lineage>
        <taxon>Eukaryota</taxon>
        <taxon>Fungi</taxon>
        <taxon>Fungi incertae sedis</taxon>
        <taxon>Chytridiomycota</taxon>
        <taxon>Chytridiomycota incertae sedis</taxon>
        <taxon>Chytridiomycetes</taxon>
        <taxon>Caulochytriales</taxon>
        <taxon>Caulochytriaceae</taxon>
        <taxon>Caulochytrium</taxon>
    </lineage>
</organism>
<dbReference type="Pfam" id="PF01740">
    <property type="entry name" value="STAS"/>
    <property type="match status" value="1"/>
</dbReference>
<evidence type="ECO:0000256" key="2">
    <source>
        <dbReference type="ARBA" id="ARBA00022692"/>
    </source>
</evidence>
<dbReference type="PANTHER" id="PTHR11814">
    <property type="entry name" value="SULFATE TRANSPORTER"/>
    <property type="match status" value="1"/>
</dbReference>
<feature type="transmembrane region" description="Helical" evidence="5">
    <location>
        <begin position="213"/>
        <end position="241"/>
    </location>
</feature>
<evidence type="ECO:0000313" key="7">
    <source>
        <dbReference type="EMBL" id="RKP03208.1"/>
    </source>
</evidence>
<evidence type="ECO:0000256" key="3">
    <source>
        <dbReference type="ARBA" id="ARBA00022989"/>
    </source>
</evidence>
<feature type="transmembrane region" description="Helical" evidence="5">
    <location>
        <begin position="398"/>
        <end position="416"/>
    </location>
</feature>
<accession>A0A4P9XCN5</accession>
<keyword evidence="2 5" id="KW-0812">Transmembrane</keyword>
<feature type="transmembrane region" description="Helical" evidence="5">
    <location>
        <begin position="253"/>
        <end position="273"/>
    </location>
</feature>
<dbReference type="Pfam" id="PF00916">
    <property type="entry name" value="Sulfate_transp"/>
    <property type="match status" value="1"/>
</dbReference>
<dbReference type="GO" id="GO:0055085">
    <property type="term" value="P:transmembrane transport"/>
    <property type="evidence" value="ECO:0007669"/>
    <property type="project" value="InterPro"/>
</dbReference>
<dbReference type="EMBL" id="ML014127">
    <property type="protein sequence ID" value="RKP03208.1"/>
    <property type="molecule type" value="Genomic_DNA"/>
</dbReference>
<dbReference type="AlphaFoldDB" id="A0A4P9XCN5"/>
<dbReference type="Proteomes" id="UP000274922">
    <property type="component" value="Unassembled WGS sequence"/>
</dbReference>
<feature type="domain" description="STAS" evidence="6">
    <location>
        <begin position="488"/>
        <end position="619"/>
    </location>
</feature>
<dbReference type="SUPFAM" id="SSF52091">
    <property type="entry name" value="SpoIIaa-like"/>
    <property type="match status" value="1"/>
</dbReference>
<keyword evidence="4 5" id="KW-0472">Membrane</keyword>
<name>A0A4P9XCN5_9FUNG</name>
<feature type="transmembrane region" description="Helical" evidence="5">
    <location>
        <begin position="139"/>
        <end position="159"/>
    </location>
</feature>
<dbReference type="OrthoDB" id="427213at2759"/>
<dbReference type="InterPro" id="IPR002645">
    <property type="entry name" value="STAS_dom"/>
</dbReference>
<dbReference type="InterPro" id="IPR036513">
    <property type="entry name" value="STAS_dom_sf"/>
</dbReference>
<feature type="transmembrane region" description="Helical" evidence="5">
    <location>
        <begin position="338"/>
        <end position="358"/>
    </location>
</feature>
<sequence length="650" mass="70833">MPGRVGGGSGGRGPRRPSWAARWRFIKRRLPYYIPVLSWLPDYQMSVSLPGDMTAAATVASILIPQGLSYAQALVKIAPVHGLFTCSVPVLVYALMGTSRQLGFGPEALICILVGNAINEWNGHAVAVGQDPFTDGEKAALAATLAALVGIITLLLGIFRLGFLDSILSRSLLRGFVMAVATIVMVDMLNPLLGLHKSAQGTAPPSLSPIGHLWWSLQHLGGAHLPTVVVSVASLAFLFLSRLAKMRSPRLRYLPEVLVLVVGSTMLSAVFGFEAMGIETLSRVEGGSVWPQWPSTPVPPRKLMFTAVLISILGFVESIAAAKTYGQKYRYSVSPNRELVAIGSSNLVGACFGAWPAFGSLGRSAVLDTAGATTPMAGFLSAMMIFLVIRYFLHFFQFLPKAVCSSIIMTAVMKLFETDEFMFMLKMRAVKDLGMMIGTFAVTLVLGIELGILISIGVSLLILVRHSAQTRLAIMGRTVRFDPHRGEHRTVIEPVEHAIIVKIEEGLFFGNVCQLRDRLMRVEKWGRLGVHPSEKLPHERAAHGVRNIVFDFEAVTSVDATATLTLYELIESYLERGVHVYFVKVRARCMHKFRRSGIYGDLLDERHFFDKLRVLVERLESGAALEHRQAGGIASAGGDLLAPLPPPALP</sequence>
<dbReference type="STRING" id="1555241.A0A4P9XCN5"/>
<feature type="transmembrane region" description="Helical" evidence="5">
    <location>
        <begin position="436"/>
        <end position="464"/>
    </location>
</feature>
<keyword evidence="8" id="KW-1185">Reference proteome</keyword>
<dbReference type="PROSITE" id="PS50801">
    <property type="entry name" value="STAS"/>
    <property type="match status" value="1"/>
</dbReference>
<evidence type="ECO:0000256" key="1">
    <source>
        <dbReference type="ARBA" id="ARBA00004141"/>
    </source>
</evidence>
<dbReference type="GO" id="GO:0016020">
    <property type="term" value="C:membrane"/>
    <property type="evidence" value="ECO:0007669"/>
    <property type="project" value="UniProtKB-SubCell"/>
</dbReference>
<evidence type="ECO:0000313" key="8">
    <source>
        <dbReference type="Proteomes" id="UP000274922"/>
    </source>
</evidence>
<dbReference type="CDD" id="cd07042">
    <property type="entry name" value="STAS_SulP_like_sulfate_transporter"/>
    <property type="match status" value="1"/>
</dbReference>
<dbReference type="InterPro" id="IPR001902">
    <property type="entry name" value="SLC26A/SulP_fam"/>
</dbReference>
<gene>
    <name evidence="7" type="ORF">CXG81DRAFT_9892</name>
</gene>
<protein>
    <recommendedName>
        <fullName evidence="6">STAS domain-containing protein</fullName>
    </recommendedName>
</protein>
<reference evidence="8" key="1">
    <citation type="journal article" date="2018" name="Nat. Microbiol.">
        <title>Leveraging single-cell genomics to expand the fungal tree of life.</title>
        <authorList>
            <person name="Ahrendt S.R."/>
            <person name="Quandt C.A."/>
            <person name="Ciobanu D."/>
            <person name="Clum A."/>
            <person name="Salamov A."/>
            <person name="Andreopoulos B."/>
            <person name="Cheng J.F."/>
            <person name="Woyke T."/>
            <person name="Pelin A."/>
            <person name="Henrissat B."/>
            <person name="Reynolds N.K."/>
            <person name="Benny G.L."/>
            <person name="Smith M.E."/>
            <person name="James T.Y."/>
            <person name="Grigoriev I.V."/>
        </authorList>
    </citation>
    <scope>NUCLEOTIDE SEQUENCE [LARGE SCALE GENOMIC DNA]</scope>
    <source>
        <strain evidence="8">ATCC 52028</strain>
    </source>
</reference>
<evidence type="ECO:0000259" key="6">
    <source>
        <dbReference type="PROSITE" id="PS50801"/>
    </source>
</evidence>
<proteinExistence type="predicted"/>
<feature type="transmembrane region" description="Helical" evidence="5">
    <location>
        <begin position="171"/>
        <end position="193"/>
    </location>
</feature>
<comment type="subcellular location">
    <subcellularLocation>
        <location evidence="1">Membrane</location>
        <topology evidence="1">Multi-pass membrane protein</topology>
    </subcellularLocation>
</comment>
<dbReference type="Gene3D" id="3.30.750.24">
    <property type="entry name" value="STAS domain"/>
    <property type="match status" value="1"/>
</dbReference>
<feature type="transmembrane region" description="Helical" evidence="5">
    <location>
        <begin position="303"/>
        <end position="326"/>
    </location>
</feature>
<evidence type="ECO:0000256" key="4">
    <source>
        <dbReference type="ARBA" id="ARBA00023136"/>
    </source>
</evidence>
<dbReference type="InterPro" id="IPR011547">
    <property type="entry name" value="SLC26A/SulP_dom"/>
</dbReference>
<feature type="transmembrane region" description="Helical" evidence="5">
    <location>
        <begin position="370"/>
        <end position="393"/>
    </location>
</feature>
<evidence type="ECO:0000256" key="5">
    <source>
        <dbReference type="SAM" id="Phobius"/>
    </source>
</evidence>